<reference evidence="3 4" key="1">
    <citation type="journal article" date="2021" name="Sci. Rep.">
        <title>Genome sequencing of the multicellular alga Astrephomene provides insights into convergent evolution of germ-soma differentiation.</title>
        <authorList>
            <person name="Yamashita S."/>
            <person name="Yamamoto K."/>
            <person name="Matsuzaki R."/>
            <person name="Suzuki S."/>
            <person name="Yamaguchi H."/>
            <person name="Hirooka S."/>
            <person name="Minakuchi Y."/>
            <person name="Miyagishima S."/>
            <person name="Kawachi M."/>
            <person name="Toyoda A."/>
            <person name="Nozaki H."/>
        </authorList>
    </citation>
    <scope>NUCLEOTIDE SEQUENCE [LARGE SCALE GENOMIC DNA]</scope>
    <source>
        <strain evidence="3 4">NIES-4017</strain>
    </source>
</reference>
<accession>A0AAD3DSR2</accession>
<evidence type="ECO:0000313" key="3">
    <source>
        <dbReference type="EMBL" id="GFR46464.1"/>
    </source>
</evidence>
<dbReference type="EMBL" id="BMAR01000014">
    <property type="protein sequence ID" value="GFR46464.1"/>
    <property type="molecule type" value="Genomic_DNA"/>
</dbReference>
<evidence type="ECO:0000313" key="4">
    <source>
        <dbReference type="Proteomes" id="UP001054857"/>
    </source>
</evidence>
<keyword evidence="2" id="KW-0812">Transmembrane</keyword>
<feature type="transmembrane region" description="Helical" evidence="2">
    <location>
        <begin position="20"/>
        <end position="40"/>
    </location>
</feature>
<dbReference type="AlphaFoldDB" id="A0AAD3DSR2"/>
<proteinExistence type="predicted"/>
<feature type="compositionally biased region" description="Low complexity" evidence="1">
    <location>
        <begin position="133"/>
        <end position="142"/>
    </location>
</feature>
<keyword evidence="2" id="KW-0472">Membrane</keyword>
<sequence>MPRALQEQLAHVSGGGMLGIGLSCGFCIGLITYACVMWLIRACSGKTTHNRSQSKLQNGNEGNGSAVPDRLPEANIAPYAKPPTSNNDYFSPLQSSIAKSVNLRNSANSSAMLETAAAFGGHGFAVLHVSRPTAPSTASAPSSQPPSTPLRDFNPIQSPSALDASEVNVAVPPGPAPVCDTQVTPVGQRPPAAQHHQRLVSVADAYAAQDLDDEWAVVLGDLDGMLAKRGQPRLASPERAVAVRRLIAVTGSRGMHFALEAALQDVLRVRSKQ</sequence>
<evidence type="ECO:0000256" key="2">
    <source>
        <dbReference type="SAM" id="Phobius"/>
    </source>
</evidence>
<keyword evidence="4" id="KW-1185">Reference proteome</keyword>
<dbReference type="PROSITE" id="PS51257">
    <property type="entry name" value="PROKAR_LIPOPROTEIN"/>
    <property type="match status" value="1"/>
</dbReference>
<keyword evidence="2" id="KW-1133">Transmembrane helix</keyword>
<feature type="region of interest" description="Disordered" evidence="1">
    <location>
        <begin position="133"/>
        <end position="158"/>
    </location>
</feature>
<feature type="compositionally biased region" description="Polar residues" evidence="1">
    <location>
        <begin position="49"/>
        <end position="60"/>
    </location>
</feature>
<evidence type="ECO:0000256" key="1">
    <source>
        <dbReference type="SAM" id="MobiDB-lite"/>
    </source>
</evidence>
<comment type="caution">
    <text evidence="3">The sequence shown here is derived from an EMBL/GenBank/DDBJ whole genome shotgun (WGS) entry which is preliminary data.</text>
</comment>
<protein>
    <submittedName>
        <fullName evidence="3">Uncharacterized protein</fullName>
    </submittedName>
</protein>
<name>A0AAD3DSR2_9CHLO</name>
<dbReference type="Proteomes" id="UP001054857">
    <property type="component" value="Unassembled WGS sequence"/>
</dbReference>
<gene>
    <name evidence="3" type="ORF">Agub_g8040</name>
</gene>
<feature type="region of interest" description="Disordered" evidence="1">
    <location>
        <begin position="49"/>
        <end position="85"/>
    </location>
</feature>
<organism evidence="3 4">
    <name type="scientific">Astrephomene gubernaculifera</name>
    <dbReference type="NCBI Taxonomy" id="47775"/>
    <lineage>
        <taxon>Eukaryota</taxon>
        <taxon>Viridiplantae</taxon>
        <taxon>Chlorophyta</taxon>
        <taxon>core chlorophytes</taxon>
        <taxon>Chlorophyceae</taxon>
        <taxon>CS clade</taxon>
        <taxon>Chlamydomonadales</taxon>
        <taxon>Astrephomenaceae</taxon>
        <taxon>Astrephomene</taxon>
    </lineage>
</organism>